<name>A0ABN2GB50_9ACTN</name>
<evidence type="ECO:0000259" key="1">
    <source>
        <dbReference type="Pfam" id="PF13474"/>
    </source>
</evidence>
<evidence type="ECO:0000313" key="2">
    <source>
        <dbReference type="EMBL" id="GAA1668391.1"/>
    </source>
</evidence>
<dbReference type="SUPFAM" id="SSF54427">
    <property type="entry name" value="NTF2-like"/>
    <property type="match status" value="1"/>
</dbReference>
<keyword evidence="3" id="KW-1185">Reference proteome</keyword>
<organism evidence="2 3">
    <name type="scientific">Kribbella yunnanensis</name>
    <dbReference type="NCBI Taxonomy" id="190194"/>
    <lineage>
        <taxon>Bacteria</taxon>
        <taxon>Bacillati</taxon>
        <taxon>Actinomycetota</taxon>
        <taxon>Actinomycetes</taxon>
        <taxon>Propionibacteriales</taxon>
        <taxon>Kribbellaceae</taxon>
        <taxon>Kribbella</taxon>
    </lineage>
</organism>
<dbReference type="InterPro" id="IPR032710">
    <property type="entry name" value="NTF2-like_dom_sf"/>
</dbReference>
<evidence type="ECO:0000313" key="3">
    <source>
        <dbReference type="Proteomes" id="UP001500280"/>
    </source>
</evidence>
<dbReference type="RefSeq" id="WP_344145328.1">
    <property type="nucleotide sequence ID" value="NZ_BAAANF010000002.1"/>
</dbReference>
<protein>
    <recommendedName>
        <fullName evidence="1">SnoaL-like domain-containing protein</fullName>
    </recommendedName>
</protein>
<dbReference type="Proteomes" id="UP001500280">
    <property type="component" value="Unassembled WGS sequence"/>
</dbReference>
<dbReference type="Gene3D" id="3.10.450.50">
    <property type="match status" value="1"/>
</dbReference>
<gene>
    <name evidence="2" type="ORF">GCM10009745_08530</name>
</gene>
<dbReference type="EMBL" id="BAAANF010000002">
    <property type="protein sequence ID" value="GAA1668391.1"/>
    <property type="molecule type" value="Genomic_DNA"/>
</dbReference>
<comment type="caution">
    <text evidence="2">The sequence shown here is derived from an EMBL/GenBank/DDBJ whole genome shotgun (WGS) entry which is preliminary data.</text>
</comment>
<dbReference type="Pfam" id="PF13474">
    <property type="entry name" value="SnoaL_3"/>
    <property type="match status" value="1"/>
</dbReference>
<accession>A0ABN2GB50</accession>
<proteinExistence type="predicted"/>
<feature type="domain" description="SnoaL-like" evidence="1">
    <location>
        <begin position="10"/>
        <end position="127"/>
    </location>
</feature>
<dbReference type="InterPro" id="IPR037401">
    <property type="entry name" value="SnoaL-like"/>
</dbReference>
<reference evidence="2 3" key="1">
    <citation type="journal article" date="2019" name="Int. J. Syst. Evol. Microbiol.">
        <title>The Global Catalogue of Microorganisms (GCM) 10K type strain sequencing project: providing services to taxonomists for standard genome sequencing and annotation.</title>
        <authorList>
            <consortium name="The Broad Institute Genomics Platform"/>
            <consortium name="The Broad Institute Genome Sequencing Center for Infectious Disease"/>
            <person name="Wu L."/>
            <person name="Ma J."/>
        </authorList>
    </citation>
    <scope>NUCLEOTIDE SEQUENCE [LARGE SCALE GENOMIC DNA]</scope>
    <source>
        <strain evidence="2 3">JCM 14307</strain>
    </source>
</reference>
<sequence>MTESAITGQIDKIIEALRAKDLDALAQIYSPDVVSFDIDPPLQHVGLPAKLKNWERVFAVFQEVSYEVRDLVVTAGEDIAYAHAFGRLTGTLPTGARTPGMWVRATFCFRKLNDTWLIAHDQISVPYDITTGKGVADLEP</sequence>